<dbReference type="GO" id="GO:0016747">
    <property type="term" value="F:acyltransferase activity, transferring groups other than amino-acyl groups"/>
    <property type="evidence" value="ECO:0007669"/>
    <property type="project" value="InterPro"/>
</dbReference>
<dbReference type="EMBL" id="CP065047">
    <property type="protein sequence ID" value="QPI36400.1"/>
    <property type="molecule type" value="Genomic_DNA"/>
</dbReference>
<feature type="region of interest" description="Disordered" evidence="1">
    <location>
        <begin position="1"/>
        <end position="22"/>
    </location>
</feature>
<dbReference type="RefSeq" id="WP_085073365.1">
    <property type="nucleotide sequence ID" value="NZ_BLKU01000005.1"/>
</dbReference>
<sequence>MSRPDSAKTIESDRAQTDDDRSGMSLCAFRISARPELRDDELVQSAARGGEWPMPGTDQPLVRQLSIRTATADDLPRVNEIAALAVNMLLSPYFTVEQVRAANDAKIYELDVDLVAAGTYYVGEIDGVVVGGSGWSTSGQVDSIVGRKAESSGTAVMRSTYIDPGWSRRGIATLLARTTETAARLSGFRRFETMCTPVAAAMRRVLGYQVIATAQVPYGPGFLLDLVVMRKDAAGAPT</sequence>
<feature type="domain" description="N-acetyltransferase" evidence="2">
    <location>
        <begin position="65"/>
        <end position="234"/>
    </location>
</feature>
<protein>
    <submittedName>
        <fullName evidence="3">GNAT family N-acetyltransferase</fullName>
    </submittedName>
</protein>
<organism evidence="3 4">
    <name type="scientific">Mycobacterium kubicae</name>
    <dbReference type="NCBI Taxonomy" id="120959"/>
    <lineage>
        <taxon>Bacteria</taxon>
        <taxon>Bacillati</taxon>
        <taxon>Actinomycetota</taxon>
        <taxon>Actinomycetes</taxon>
        <taxon>Mycobacteriales</taxon>
        <taxon>Mycobacteriaceae</taxon>
        <taxon>Mycobacterium</taxon>
        <taxon>Mycobacterium simiae complex</taxon>
    </lineage>
</organism>
<evidence type="ECO:0000313" key="4">
    <source>
        <dbReference type="Proteomes" id="UP000663583"/>
    </source>
</evidence>
<dbReference type="Gene3D" id="3.40.630.30">
    <property type="match status" value="1"/>
</dbReference>
<proteinExistence type="predicted"/>
<evidence type="ECO:0000259" key="2">
    <source>
        <dbReference type="PROSITE" id="PS51186"/>
    </source>
</evidence>
<dbReference type="PROSITE" id="PS51186">
    <property type="entry name" value="GNAT"/>
    <property type="match status" value="1"/>
</dbReference>
<dbReference type="AlphaFoldDB" id="A0AAX1J7D8"/>
<dbReference type="InterPro" id="IPR000182">
    <property type="entry name" value="GNAT_dom"/>
</dbReference>
<dbReference type="Pfam" id="PF00583">
    <property type="entry name" value="Acetyltransf_1"/>
    <property type="match status" value="1"/>
</dbReference>
<gene>
    <name evidence="3" type="ORF">I2456_18110</name>
</gene>
<name>A0AAX1J7D8_9MYCO</name>
<dbReference type="Proteomes" id="UP000663583">
    <property type="component" value="Chromosome"/>
</dbReference>
<accession>A0AAX1J7D8</accession>
<evidence type="ECO:0000256" key="1">
    <source>
        <dbReference type="SAM" id="MobiDB-lite"/>
    </source>
</evidence>
<evidence type="ECO:0000313" key="3">
    <source>
        <dbReference type="EMBL" id="QPI36400.1"/>
    </source>
</evidence>
<reference evidence="3" key="1">
    <citation type="submission" date="2020-11" db="EMBL/GenBank/DDBJ databases">
        <title>Intraspecies plasmid and genomic variation of Mycobacterium kubicae revealed by the complete genome sequences of two clinical isolates.</title>
        <authorList>
            <person name="Hendrix J.R."/>
            <person name="Epperson L.E."/>
            <person name="Honda J.R."/>
            <person name="Strong M."/>
        </authorList>
    </citation>
    <scope>NUCLEOTIDE SEQUENCE</scope>
    <source>
        <strain evidence="3">JCM 13573</strain>
    </source>
</reference>
<dbReference type="SUPFAM" id="SSF55729">
    <property type="entry name" value="Acyl-CoA N-acyltransferases (Nat)"/>
    <property type="match status" value="1"/>
</dbReference>
<dbReference type="CDD" id="cd04301">
    <property type="entry name" value="NAT_SF"/>
    <property type="match status" value="1"/>
</dbReference>
<dbReference type="InterPro" id="IPR016181">
    <property type="entry name" value="Acyl_CoA_acyltransferase"/>
</dbReference>
<dbReference type="KEGG" id="mku:I2456_18110"/>